<dbReference type="Proteomes" id="UP000193179">
    <property type="component" value="Chromosome"/>
</dbReference>
<dbReference type="RefSeq" id="WP_007055185.1">
    <property type="nucleotide sequence ID" value="NZ_CP133648.1"/>
</dbReference>
<name>A0A1X2ZA11_BIFAD</name>
<dbReference type="AlphaFoldDB" id="A0A1X2ZA11"/>
<evidence type="ECO:0000313" key="6">
    <source>
        <dbReference type="Proteomes" id="UP000193208"/>
    </source>
</evidence>
<keyword evidence="4" id="KW-0328">Glycosyltransferase</keyword>
<dbReference type="EMBL" id="LNKI01000006">
    <property type="protein sequence ID" value="OSG99554.1"/>
    <property type="molecule type" value="Genomic_DNA"/>
</dbReference>
<feature type="domain" description="Glycosyl transferase family 1" evidence="2">
    <location>
        <begin position="195"/>
        <end position="352"/>
    </location>
</feature>
<proteinExistence type="predicted"/>
<gene>
    <name evidence="3" type="ORF">AL0467_1542</name>
    <name evidence="4" type="ORF">B0703_08895</name>
</gene>
<evidence type="ECO:0000256" key="1">
    <source>
        <dbReference type="ARBA" id="ARBA00022679"/>
    </source>
</evidence>
<reference evidence="4 6" key="1">
    <citation type="journal article" date="2016" name="Sci. Rep.">
        <title>Evaluation of genetic diversity among strains of the human gut commensal Bifidobacterium adolescentis.</title>
        <authorList>
            <person name="Duranti S."/>
            <person name="Milani C."/>
            <person name="Lugli G.A."/>
            <person name="Mancabelli L."/>
            <person name="Turroni F."/>
            <person name="Ferrario C."/>
            <person name="Mangifesta M."/>
            <person name="Viappiani A."/>
            <person name="Sanchez B."/>
            <person name="Margolles A."/>
            <person name="van Sinderen D."/>
            <person name="Ventura M."/>
        </authorList>
    </citation>
    <scope>NUCLEOTIDE SEQUENCE</scope>
    <source>
        <strain evidence="4">703B</strain>
        <strain evidence="3 6">AL46-7</strain>
    </source>
</reference>
<dbReference type="EMBL" id="CP133648">
    <property type="protein sequence ID" value="WNE85085.1"/>
    <property type="molecule type" value="Genomic_DNA"/>
</dbReference>
<evidence type="ECO:0000313" key="5">
    <source>
        <dbReference type="Proteomes" id="UP000193179"/>
    </source>
</evidence>
<evidence type="ECO:0000313" key="4">
    <source>
        <dbReference type="EMBL" id="WNE85085.1"/>
    </source>
</evidence>
<accession>A0A1X2ZA11</accession>
<organism evidence="4 5">
    <name type="scientific">Bifidobacterium adolescentis</name>
    <dbReference type="NCBI Taxonomy" id="1680"/>
    <lineage>
        <taxon>Bacteria</taxon>
        <taxon>Bacillati</taxon>
        <taxon>Actinomycetota</taxon>
        <taxon>Actinomycetes</taxon>
        <taxon>Bifidobacteriales</taxon>
        <taxon>Bifidobacteriaceae</taxon>
        <taxon>Bifidobacterium</taxon>
    </lineage>
</organism>
<evidence type="ECO:0000313" key="3">
    <source>
        <dbReference type="EMBL" id="OSG99554.1"/>
    </source>
</evidence>
<dbReference type="SUPFAM" id="SSF53756">
    <property type="entry name" value="UDP-Glycosyltransferase/glycogen phosphorylase"/>
    <property type="match status" value="1"/>
</dbReference>
<dbReference type="Gene3D" id="3.40.50.2000">
    <property type="entry name" value="Glycogen Phosphorylase B"/>
    <property type="match status" value="2"/>
</dbReference>
<evidence type="ECO:0000259" key="2">
    <source>
        <dbReference type="Pfam" id="PF00534"/>
    </source>
</evidence>
<protein>
    <submittedName>
        <fullName evidence="3 4">Glycosyltransferase</fullName>
        <ecNumber evidence="4">2.4.-.-</ecNumber>
    </submittedName>
</protein>
<dbReference type="Proteomes" id="UP000193208">
    <property type="component" value="Unassembled WGS sequence"/>
</dbReference>
<dbReference type="Pfam" id="PF00534">
    <property type="entry name" value="Glycos_transf_1"/>
    <property type="match status" value="1"/>
</dbReference>
<reference evidence="4" key="2">
    <citation type="submission" date="2023-09" db="EMBL/GenBank/DDBJ databases">
        <title>Ecological and genomic based identification of the Bifidobacterium adolescentis prototype of the healthy human gut microbiota.</title>
        <authorList>
            <person name="Lugli G.A."/>
            <person name="Argentini C."/>
            <person name="Tarracchini C."/>
            <person name="Fontana F."/>
            <person name="Alessandri G."/>
            <person name="Mancabelli L."/>
            <person name="Milani C."/>
            <person name="Turroni F."/>
            <person name="Ventura M."/>
        </authorList>
    </citation>
    <scope>NUCLEOTIDE SEQUENCE</scope>
    <source>
        <strain evidence="4">703B</strain>
    </source>
</reference>
<dbReference type="PANTHER" id="PTHR12526">
    <property type="entry name" value="GLYCOSYLTRANSFERASE"/>
    <property type="match status" value="1"/>
</dbReference>
<dbReference type="InterPro" id="IPR001296">
    <property type="entry name" value="Glyco_trans_1"/>
</dbReference>
<dbReference type="EC" id="2.4.-.-" evidence="4"/>
<sequence length="382" mass="43327">MNEPVRILQWGMGPNLGGVDCLMMDIYRHIDRSKVQFDFLCDHDADKLAFEDEILALGGRVFRVMVSQHESMMKSRTALMSFFRDHPEIQGIHVNANFPYALPLKYAAENGVQLRILHSHNAGTAASHDHDDLAHTLIWCLREWQTRHQISRYPNLYCACSKAAAEYMFPGKPFTWVRNGINTVHFAYDEVVRSATRAELHIAPSTSVIGFCGRFRTQKNPLFLLDVFAEYHRMVPDSLLMLVGIGELRSLMDERIEQLGIKDSVLYMGSQRDVSPYYQAMDAFLLPSLYEGLGIVYVEAQCAGLPCFASADAVPPEAKVTDLLHYVSLKESAEQWAHEMRDALEKTGERRNHADDVRAAGYDIRDVAARLQDLYLNRAGRA</sequence>
<keyword evidence="1 4" id="KW-0808">Transferase</keyword>
<dbReference type="GO" id="GO:0016757">
    <property type="term" value="F:glycosyltransferase activity"/>
    <property type="evidence" value="ECO:0007669"/>
    <property type="project" value="UniProtKB-KW"/>
</dbReference>